<proteinExistence type="predicted"/>
<comment type="caution">
    <text evidence="1">The sequence shown here is derived from an EMBL/GenBank/DDBJ whole genome shotgun (WGS) entry which is preliminary data.</text>
</comment>
<sequence length="83" mass="9380">MSWGWEYHPDEETRVGGMPPVFVALVEEKAAELVRAAEAKYLDGTLYEGFSEPGTVFVGGGMFDYLIIQRHERVYIMQVTPPL</sequence>
<reference evidence="1 2" key="1">
    <citation type="submission" date="2024-06" db="EMBL/GenBank/DDBJ databases">
        <title>The Natural Products Discovery Center: Release of the First 8490 Sequenced Strains for Exploring Actinobacteria Biosynthetic Diversity.</title>
        <authorList>
            <person name="Kalkreuter E."/>
            <person name="Kautsar S.A."/>
            <person name="Yang D."/>
            <person name="Bader C.D."/>
            <person name="Teijaro C.N."/>
            <person name="Fluegel L."/>
            <person name="Davis C.M."/>
            <person name="Simpson J.R."/>
            <person name="Lauterbach L."/>
            <person name="Steele A.D."/>
            <person name="Gui C."/>
            <person name="Meng S."/>
            <person name="Li G."/>
            <person name="Viehrig K."/>
            <person name="Ye F."/>
            <person name="Su P."/>
            <person name="Kiefer A.F."/>
            <person name="Nichols A."/>
            <person name="Cepeda A.J."/>
            <person name="Yan W."/>
            <person name="Fan B."/>
            <person name="Jiang Y."/>
            <person name="Adhikari A."/>
            <person name="Zheng C.-J."/>
            <person name="Schuster L."/>
            <person name="Cowan T.M."/>
            <person name="Smanski M.J."/>
            <person name="Chevrette M.G."/>
            <person name="De Carvalho L.P.S."/>
            <person name="Shen B."/>
        </authorList>
    </citation>
    <scope>NUCLEOTIDE SEQUENCE [LARGE SCALE GENOMIC DNA]</scope>
    <source>
        <strain evidence="1 2">NPDC048946</strain>
    </source>
</reference>
<dbReference type="RefSeq" id="WP_358362245.1">
    <property type="nucleotide sequence ID" value="NZ_JBEZFP010000132.1"/>
</dbReference>
<accession>A0ABV3DSG0</accession>
<protein>
    <submittedName>
        <fullName evidence="1">Uncharacterized protein</fullName>
    </submittedName>
</protein>
<name>A0ABV3DSG0_9ACTN</name>
<gene>
    <name evidence="1" type="ORF">AB0C36_34705</name>
</gene>
<dbReference type="EMBL" id="JBEZFP010000132">
    <property type="protein sequence ID" value="MEU8138636.1"/>
    <property type="molecule type" value="Genomic_DNA"/>
</dbReference>
<dbReference type="Proteomes" id="UP001551482">
    <property type="component" value="Unassembled WGS sequence"/>
</dbReference>
<keyword evidence="2" id="KW-1185">Reference proteome</keyword>
<evidence type="ECO:0000313" key="2">
    <source>
        <dbReference type="Proteomes" id="UP001551482"/>
    </source>
</evidence>
<organism evidence="1 2">
    <name type="scientific">Streptodolium elevatio</name>
    <dbReference type="NCBI Taxonomy" id="3157996"/>
    <lineage>
        <taxon>Bacteria</taxon>
        <taxon>Bacillati</taxon>
        <taxon>Actinomycetota</taxon>
        <taxon>Actinomycetes</taxon>
        <taxon>Kitasatosporales</taxon>
        <taxon>Streptomycetaceae</taxon>
        <taxon>Streptodolium</taxon>
    </lineage>
</organism>
<evidence type="ECO:0000313" key="1">
    <source>
        <dbReference type="EMBL" id="MEU8138636.1"/>
    </source>
</evidence>